<dbReference type="NCBIfam" id="NF033545">
    <property type="entry name" value="transpos_IS630"/>
    <property type="match status" value="1"/>
</dbReference>
<dbReference type="InterPro" id="IPR038717">
    <property type="entry name" value="Tc1-like_DDE_dom"/>
</dbReference>
<dbReference type="EMBL" id="CP001928">
    <property type="protein sequence ID" value="ADI38922.1"/>
    <property type="molecule type" value="Genomic_DNA"/>
</dbReference>
<dbReference type="Proteomes" id="UP000001505">
    <property type="component" value="Chromosome"/>
</dbReference>
<dbReference type="SUPFAM" id="SSF53098">
    <property type="entry name" value="Ribonuclease H-like"/>
    <property type="match status" value="1"/>
</dbReference>
<evidence type="ECO:0000313" key="3">
    <source>
        <dbReference type="EMBL" id="ADI38922.1"/>
    </source>
</evidence>
<dbReference type="Pfam" id="PF13358">
    <property type="entry name" value="DDE_3"/>
    <property type="match status" value="1"/>
</dbReference>
<dbReference type="GO" id="GO:0003676">
    <property type="term" value="F:nucleic acid binding"/>
    <property type="evidence" value="ECO:0007669"/>
    <property type="project" value="InterPro"/>
</dbReference>
<dbReference type="Gene3D" id="3.30.420.10">
    <property type="entry name" value="Ribonuclease H-like superfamily/Ribonuclease H"/>
    <property type="match status" value="1"/>
</dbReference>
<dbReference type="Pfam" id="PF13384">
    <property type="entry name" value="HTH_23"/>
    <property type="match status" value="1"/>
</dbReference>
<dbReference type="eggNOG" id="COG3335">
    <property type="taxonomic scope" value="Bacteria"/>
</dbReference>
<dbReference type="SUPFAM" id="SSF46689">
    <property type="entry name" value="Homeodomain-like"/>
    <property type="match status" value="1"/>
</dbReference>
<dbReference type="InterPro" id="IPR012337">
    <property type="entry name" value="RNaseH-like_sf"/>
</dbReference>
<reference evidence="3 4" key="1">
    <citation type="journal article" date="2010" name="PLoS ONE">
        <title>The Waddlia genome: a window into chlamydial biology.</title>
        <authorList>
            <person name="Bertelli C."/>
            <person name="Collyn F."/>
            <person name="Croxatto A."/>
            <person name="Ruckert C."/>
            <person name="Polkinghorne A."/>
            <person name="Kebbi-Beghdadi C."/>
            <person name="Goesmann A."/>
            <person name="Vaughan L."/>
            <person name="Greub G."/>
        </authorList>
    </citation>
    <scope>NUCLEOTIDE SEQUENCE [LARGE SCALE GENOMIC DNA]</scope>
    <source>
        <strain evidence="4">ATCC VR-1470 / WSU 86-1044</strain>
    </source>
</reference>
<evidence type="ECO:0000259" key="2">
    <source>
        <dbReference type="Pfam" id="PF13592"/>
    </source>
</evidence>
<feature type="domain" description="Winged helix-turn helix" evidence="2">
    <location>
        <begin position="110"/>
        <end position="167"/>
    </location>
</feature>
<dbReference type="eggNOG" id="COG3415">
    <property type="taxonomic scope" value="Bacteria"/>
</dbReference>
<sequence>MKILLVAKSTSQHAVSMQFLTKQEREQLQAQHRFERDRRICDRIKAILLYDKGWTFPEIAEALLLSEGAIRNHIKEYQSHKKLRPEGGGSMEKLSDSESSELEKHLLEYTYLHVTSIVAYVNVRFGHHYSIPGMTSWLKRHGFSYKKPKLVPGKADKDEQQKWIDAYAKFKANLPGDETICFTDGVHPIHNVQLGYGWIKKGVDKLIPANTGRSRLNLTGSIDILSYEVFLQEDKTLNADATIRFFQSLEQHYSGKTRIHVFCDNAPYYRNREVTKYLKNSKIQLHFLPPYSPNLNPIERLWKWMKETVVYNTYYSDFYEFRQAIFGFFRTLSGLDPGSSLGSCFRSRVGDRFRAMGAPATP</sequence>
<accession>D6YS77</accession>
<gene>
    <name evidence="3" type="ordered locus">wcw_1574</name>
</gene>
<dbReference type="InterPro" id="IPR036397">
    <property type="entry name" value="RNaseH_sf"/>
</dbReference>
<proteinExistence type="predicted"/>
<dbReference type="Pfam" id="PF13592">
    <property type="entry name" value="HTH_33"/>
    <property type="match status" value="1"/>
</dbReference>
<dbReference type="HOGENOM" id="CLU_056788_0_3_0"/>
<name>D6YS77_WADCW</name>
<organism evidence="3 4">
    <name type="scientific">Waddlia chondrophila (strain ATCC VR-1470 / WSU 86-1044)</name>
    <dbReference type="NCBI Taxonomy" id="716544"/>
    <lineage>
        <taxon>Bacteria</taxon>
        <taxon>Pseudomonadati</taxon>
        <taxon>Chlamydiota</taxon>
        <taxon>Chlamydiia</taxon>
        <taxon>Parachlamydiales</taxon>
        <taxon>Waddliaceae</taxon>
        <taxon>Waddlia</taxon>
    </lineage>
</organism>
<dbReference type="RefSeq" id="WP_013182629.1">
    <property type="nucleotide sequence ID" value="NC_014225.1"/>
</dbReference>
<dbReference type="InterPro" id="IPR025959">
    <property type="entry name" value="Winged_HTH_dom"/>
</dbReference>
<dbReference type="STRING" id="716544.wcw_1574"/>
<dbReference type="InterPro" id="IPR009057">
    <property type="entry name" value="Homeodomain-like_sf"/>
</dbReference>
<feature type="domain" description="Tc1-like transposase DDE" evidence="1">
    <location>
        <begin position="180"/>
        <end position="320"/>
    </location>
</feature>
<keyword evidence="4" id="KW-1185">Reference proteome</keyword>
<evidence type="ECO:0000259" key="1">
    <source>
        <dbReference type="Pfam" id="PF13358"/>
    </source>
</evidence>
<protein>
    <submittedName>
        <fullName evidence="3">Transposase</fullName>
    </submittedName>
</protein>
<evidence type="ECO:0000313" key="4">
    <source>
        <dbReference type="Proteomes" id="UP000001505"/>
    </source>
</evidence>
<dbReference type="KEGG" id="wch:wcw_1574"/>
<dbReference type="AlphaFoldDB" id="D6YS77"/>
<dbReference type="InterPro" id="IPR047655">
    <property type="entry name" value="Transpos_IS630-like"/>
</dbReference>